<dbReference type="GO" id="GO:0046872">
    <property type="term" value="F:metal ion binding"/>
    <property type="evidence" value="ECO:0007669"/>
    <property type="project" value="UniProtKB-KW"/>
</dbReference>
<dbReference type="Pfam" id="PF18374">
    <property type="entry name" value="Enolase_like_N"/>
    <property type="match status" value="1"/>
</dbReference>
<evidence type="ECO:0000256" key="1">
    <source>
        <dbReference type="ARBA" id="ARBA00022428"/>
    </source>
</evidence>
<dbReference type="RefSeq" id="WP_163803555.1">
    <property type="nucleotide sequence ID" value="NZ_AP022620.1"/>
</dbReference>
<keyword evidence="2" id="KW-0479">Metal-binding</keyword>
<keyword evidence="1" id="KW-0474">Menaquinone biosynthesis</keyword>
<dbReference type="SMART" id="SM00922">
    <property type="entry name" value="MR_MLE"/>
    <property type="match status" value="1"/>
</dbReference>
<dbReference type="PANTHER" id="PTHR48073">
    <property type="entry name" value="O-SUCCINYLBENZOATE SYNTHASE-RELATED"/>
    <property type="match status" value="1"/>
</dbReference>
<feature type="domain" description="Mandelate racemase/muconate lactonizing enzyme C-terminal" evidence="3">
    <location>
        <begin position="86"/>
        <end position="182"/>
    </location>
</feature>
<proteinExistence type="predicted"/>
<dbReference type="SUPFAM" id="SSF51604">
    <property type="entry name" value="Enolase C-terminal domain-like"/>
    <property type="match status" value="1"/>
</dbReference>
<dbReference type="NCBIfam" id="NF002782">
    <property type="entry name" value="PRK02901.1"/>
    <property type="match status" value="1"/>
</dbReference>
<dbReference type="KEGG" id="many:MANY_13710"/>
<name>A0A6N4W7G3_9MYCO</name>
<dbReference type="Proteomes" id="UP000467249">
    <property type="component" value="Chromosome"/>
</dbReference>
<evidence type="ECO:0000313" key="5">
    <source>
        <dbReference type="Proteomes" id="UP000467249"/>
    </source>
</evidence>
<protein>
    <submittedName>
        <fullName evidence="4">O-succinylbenzoate synthase</fullName>
    </submittedName>
</protein>
<dbReference type="GO" id="GO:0009234">
    <property type="term" value="P:menaquinone biosynthetic process"/>
    <property type="evidence" value="ECO:0007669"/>
    <property type="project" value="UniProtKB-KW"/>
</dbReference>
<keyword evidence="5" id="KW-1185">Reference proteome</keyword>
<evidence type="ECO:0000313" key="4">
    <source>
        <dbReference type="EMBL" id="BBZ76034.1"/>
    </source>
</evidence>
<dbReference type="Gene3D" id="3.20.20.120">
    <property type="entry name" value="Enolase-like C-terminal domain"/>
    <property type="match status" value="1"/>
</dbReference>
<accession>A0A6N4W7G3</accession>
<sequence>MQTLVDFDNAPVFAIPVRDGYRGFAGREGMLVEGPQGWGEFSPPGVDADLRVVRFLTAAIEAGTVGWPDPVRGRVPVAVAVPAVGPERAAAIAAESGCASADVRVGCRPDSLADDIARLEAVRDALGPSAAIRCDAGGAWDVDTAVAVIAALDRAAGGLQFVEQPCGTLAEMAAVRKRVEVRIAVDESLREAADPFALDLTDAADIAVLTVGPLGGVRRTLRAAERWGVPCLVSSPPDSSIGLAGGLAVAGALPELPFACGLATVAALAGDLVSAGRSLRPVDGHLPVAPMPPAPDPERLRQFQVTDTARVTWWRQRLAAVQHLL</sequence>
<reference evidence="4 5" key="1">
    <citation type="journal article" date="2019" name="Emerg. Microbes Infect.">
        <title>Comprehensive subspecies identification of 175 nontuberculous mycobacteria species based on 7547 genomic profiles.</title>
        <authorList>
            <person name="Matsumoto Y."/>
            <person name="Kinjo T."/>
            <person name="Motooka D."/>
            <person name="Nabeya D."/>
            <person name="Jung N."/>
            <person name="Uechi K."/>
            <person name="Horii T."/>
            <person name="Iida T."/>
            <person name="Fujita J."/>
            <person name="Nakamura S."/>
        </authorList>
    </citation>
    <scope>NUCLEOTIDE SEQUENCE [LARGE SCALE GENOMIC DNA]</scope>
    <source>
        <strain evidence="4 5">JCM 30275</strain>
    </source>
</reference>
<dbReference type="InterPro" id="IPR013342">
    <property type="entry name" value="Mandelate_racemase_C"/>
</dbReference>
<dbReference type="InterPro" id="IPR036849">
    <property type="entry name" value="Enolase-like_C_sf"/>
</dbReference>
<evidence type="ECO:0000259" key="3">
    <source>
        <dbReference type="SMART" id="SM00922"/>
    </source>
</evidence>
<organism evidence="4 5">
    <name type="scientific">Mycolicibacterium anyangense</name>
    <dbReference type="NCBI Taxonomy" id="1431246"/>
    <lineage>
        <taxon>Bacteria</taxon>
        <taxon>Bacillati</taxon>
        <taxon>Actinomycetota</taxon>
        <taxon>Actinomycetes</taxon>
        <taxon>Mycobacteriales</taxon>
        <taxon>Mycobacteriaceae</taxon>
        <taxon>Mycolicibacterium</taxon>
    </lineage>
</organism>
<evidence type="ECO:0000256" key="2">
    <source>
        <dbReference type="ARBA" id="ARBA00022723"/>
    </source>
</evidence>
<dbReference type="AlphaFoldDB" id="A0A6N4W7G3"/>
<dbReference type="EMBL" id="AP022620">
    <property type="protein sequence ID" value="BBZ76034.1"/>
    <property type="molecule type" value="Genomic_DNA"/>
</dbReference>
<dbReference type="Pfam" id="PF13378">
    <property type="entry name" value="MR_MLE_C"/>
    <property type="match status" value="1"/>
</dbReference>
<dbReference type="PANTHER" id="PTHR48073:SF2">
    <property type="entry name" value="O-SUCCINYLBENZOATE SYNTHASE"/>
    <property type="match status" value="1"/>
</dbReference>
<gene>
    <name evidence="4" type="primary">menC_1</name>
    <name evidence="4" type="ORF">MANY_13710</name>
</gene>
<dbReference type="InterPro" id="IPR029065">
    <property type="entry name" value="Enolase_C-like"/>
</dbReference>